<dbReference type="PANTHER" id="PTHR11264:SF8">
    <property type="entry name" value="URACIL-DNA GLYCOSYLASE-LIKE DOMAIN-CONTAINING PROTEIN"/>
    <property type="match status" value="1"/>
</dbReference>
<dbReference type="InterPro" id="IPR002043">
    <property type="entry name" value="UDG_fam1"/>
</dbReference>
<accession>A0ABR7A7Z8</accession>
<dbReference type="RefSeq" id="WP_186904403.1">
    <property type="nucleotide sequence ID" value="NZ_JACOGD010000007.1"/>
</dbReference>
<dbReference type="Proteomes" id="UP000654304">
    <property type="component" value="Unassembled WGS sequence"/>
</dbReference>
<gene>
    <name evidence="1" type="ORF">H8K43_13880</name>
</gene>
<proteinExistence type="predicted"/>
<dbReference type="EMBL" id="JACOGD010000007">
    <property type="protein sequence ID" value="MBC3932772.1"/>
    <property type="molecule type" value="Genomic_DNA"/>
</dbReference>
<evidence type="ECO:0000313" key="1">
    <source>
        <dbReference type="EMBL" id="MBC3932772.1"/>
    </source>
</evidence>
<dbReference type="Gene3D" id="3.40.470.10">
    <property type="entry name" value="Uracil-DNA glycosylase-like domain"/>
    <property type="match status" value="1"/>
</dbReference>
<evidence type="ECO:0000313" key="2">
    <source>
        <dbReference type="Proteomes" id="UP000654304"/>
    </source>
</evidence>
<name>A0ABR7A7Z8_9BURK</name>
<comment type="caution">
    <text evidence="1">The sequence shown here is derived from an EMBL/GenBank/DDBJ whole genome shotgun (WGS) entry which is preliminary data.</text>
</comment>
<organism evidence="1 2">
    <name type="scientific">Undibacterium curvum</name>
    <dbReference type="NCBI Taxonomy" id="2762294"/>
    <lineage>
        <taxon>Bacteria</taxon>
        <taxon>Pseudomonadati</taxon>
        <taxon>Pseudomonadota</taxon>
        <taxon>Betaproteobacteria</taxon>
        <taxon>Burkholderiales</taxon>
        <taxon>Oxalobacteraceae</taxon>
        <taxon>Undibacterium</taxon>
    </lineage>
</organism>
<keyword evidence="2" id="KW-1185">Reference proteome</keyword>
<dbReference type="InterPro" id="IPR036895">
    <property type="entry name" value="Uracil-DNA_glycosylase-like_sf"/>
</dbReference>
<reference evidence="1 2" key="1">
    <citation type="submission" date="2020-08" db="EMBL/GenBank/DDBJ databases">
        <title>Novel species isolated from subtropical streams in China.</title>
        <authorList>
            <person name="Lu H."/>
        </authorList>
    </citation>
    <scope>NUCLEOTIDE SEQUENCE [LARGE SCALE GENOMIC DNA]</scope>
    <source>
        <strain evidence="1 2">CY22W</strain>
    </source>
</reference>
<sequence length="262" mass="28973">MSAVAALPEEIRLSLQHAHSSWHAVLEQGLLALQQAQPAYLSDLCAQPYLPTEHRLFAAFAVPRDQVRYVLIGEGPYPREQSATGVSFMDGAVSEIWSDTGLSKKVNRATSLRNFFKMLLVADGYLDESATSGDAMQGVAHIAAQPGSPLIQHLDELQQKMQQQGFLLLNASLVFRDHVAPVKDGVSWLPFLQQVLLALAADQNDRLPSLVLWGKIAEQVKKIPAASAFAHIVAEHPYNLSFIANREMQDFFRPMQLLKSFS</sequence>
<protein>
    <submittedName>
        <fullName evidence="1">Uracil-DNA glycosylase</fullName>
    </submittedName>
</protein>
<dbReference type="SUPFAM" id="SSF52141">
    <property type="entry name" value="Uracil-DNA glycosylase-like"/>
    <property type="match status" value="1"/>
</dbReference>
<dbReference type="PANTHER" id="PTHR11264">
    <property type="entry name" value="URACIL-DNA GLYCOSYLASE"/>
    <property type="match status" value="1"/>
</dbReference>